<reference evidence="1 2" key="2">
    <citation type="submission" date="2017-10" db="EMBL/GenBank/DDBJ databases">
        <title>Genome analyses suggest a sexual origin of heterokaryosis in a supposedly ancient asexual fungus.</title>
        <authorList>
            <person name="Corradi N."/>
            <person name="Sedzielewska K."/>
            <person name="Noel J."/>
            <person name="Charron P."/>
            <person name="Farinelli L."/>
            <person name="Marton T."/>
            <person name="Kruger M."/>
            <person name="Pelin A."/>
            <person name="Brachmann A."/>
            <person name="Corradi N."/>
        </authorList>
    </citation>
    <scope>NUCLEOTIDE SEQUENCE [LARGE SCALE GENOMIC DNA]</scope>
    <source>
        <strain evidence="1 2">A1</strain>
    </source>
</reference>
<dbReference type="EMBL" id="LLXH01000549">
    <property type="protein sequence ID" value="PKC65371.1"/>
    <property type="molecule type" value="Genomic_DNA"/>
</dbReference>
<organism evidence="1 2">
    <name type="scientific">Rhizophagus irregularis</name>
    <dbReference type="NCBI Taxonomy" id="588596"/>
    <lineage>
        <taxon>Eukaryota</taxon>
        <taxon>Fungi</taxon>
        <taxon>Fungi incertae sedis</taxon>
        <taxon>Mucoromycota</taxon>
        <taxon>Glomeromycotina</taxon>
        <taxon>Glomeromycetes</taxon>
        <taxon>Glomerales</taxon>
        <taxon>Glomeraceae</taxon>
        <taxon>Rhizophagus</taxon>
    </lineage>
</organism>
<sequence length="98" mass="11058">MNMATKAQIRRILENALGLIANALDNALEKEQKIADRIEVAGNETEIIEIAFTVIKKAVGANKANVGHLVNWTDEDNDNNLKDRIKKRFTREDIRGEK</sequence>
<dbReference type="AlphaFoldDB" id="A0A2N0RPY4"/>
<accession>A0A2N0RPY4</accession>
<gene>
    <name evidence="1" type="ORF">RhiirA1_461148</name>
</gene>
<comment type="caution">
    <text evidence="1">The sequence shown here is derived from an EMBL/GenBank/DDBJ whole genome shotgun (WGS) entry which is preliminary data.</text>
</comment>
<reference evidence="1 2" key="1">
    <citation type="submission" date="2017-10" db="EMBL/GenBank/DDBJ databases">
        <title>Extensive intraspecific genome diversity in a model arbuscular mycorrhizal fungus.</title>
        <authorList>
            <person name="Chen E.C.H."/>
            <person name="Morin E."/>
            <person name="Baudet D."/>
            <person name="Noel J."/>
            <person name="Ndikumana S."/>
            <person name="Charron P."/>
            <person name="St-Onge C."/>
            <person name="Giorgi J."/>
            <person name="Grigoriev I.V."/>
            <person name="Roux C."/>
            <person name="Martin F.M."/>
            <person name="Corradi N."/>
        </authorList>
    </citation>
    <scope>NUCLEOTIDE SEQUENCE [LARGE SCALE GENOMIC DNA]</scope>
    <source>
        <strain evidence="1 2">A1</strain>
    </source>
</reference>
<proteinExistence type="predicted"/>
<evidence type="ECO:0000313" key="2">
    <source>
        <dbReference type="Proteomes" id="UP000232688"/>
    </source>
</evidence>
<dbReference type="Proteomes" id="UP000232688">
    <property type="component" value="Unassembled WGS sequence"/>
</dbReference>
<protein>
    <submittedName>
        <fullName evidence="1">Uncharacterized protein</fullName>
    </submittedName>
</protein>
<dbReference type="VEuPathDB" id="FungiDB:RhiirA1_461148"/>
<dbReference type="VEuPathDB" id="FungiDB:RhiirFUN_017112"/>
<evidence type="ECO:0000313" key="1">
    <source>
        <dbReference type="EMBL" id="PKC65371.1"/>
    </source>
</evidence>
<name>A0A2N0RPY4_9GLOM</name>